<evidence type="ECO:0000256" key="4">
    <source>
        <dbReference type="ARBA" id="ARBA00022989"/>
    </source>
</evidence>
<dbReference type="InterPro" id="IPR011701">
    <property type="entry name" value="MFS"/>
</dbReference>
<dbReference type="InterPro" id="IPR036259">
    <property type="entry name" value="MFS_trans_sf"/>
</dbReference>
<feature type="transmembrane region" description="Helical" evidence="6">
    <location>
        <begin position="342"/>
        <end position="363"/>
    </location>
</feature>
<proteinExistence type="predicted"/>
<evidence type="ECO:0000256" key="6">
    <source>
        <dbReference type="SAM" id="Phobius"/>
    </source>
</evidence>
<comment type="caution">
    <text evidence="8">The sequence shown here is derived from an EMBL/GenBank/DDBJ whole genome shotgun (WGS) entry which is preliminary data.</text>
</comment>
<evidence type="ECO:0000256" key="3">
    <source>
        <dbReference type="ARBA" id="ARBA00022692"/>
    </source>
</evidence>
<feature type="transmembrane region" description="Helical" evidence="6">
    <location>
        <begin position="248"/>
        <end position="270"/>
    </location>
</feature>
<organism evidence="8 9">
    <name type="scientific">Alicyclobacillus fastidiosus</name>
    <dbReference type="NCBI Taxonomy" id="392011"/>
    <lineage>
        <taxon>Bacteria</taxon>
        <taxon>Bacillati</taxon>
        <taxon>Bacillota</taxon>
        <taxon>Bacilli</taxon>
        <taxon>Bacillales</taxon>
        <taxon>Alicyclobacillaceae</taxon>
        <taxon>Alicyclobacillus</taxon>
    </lineage>
</organism>
<feature type="transmembrane region" description="Helical" evidence="6">
    <location>
        <begin position="78"/>
        <end position="102"/>
    </location>
</feature>
<evidence type="ECO:0000256" key="1">
    <source>
        <dbReference type="ARBA" id="ARBA00004651"/>
    </source>
</evidence>
<keyword evidence="4 6" id="KW-1133">Transmembrane helix</keyword>
<keyword evidence="3 6" id="KW-0812">Transmembrane</keyword>
<reference evidence="8 9" key="1">
    <citation type="journal article" date="2024" name="Int. J. Mol. Sci.">
        <title>Exploration of Alicyclobacillus spp. Genome in Search of Antibiotic Resistance.</title>
        <authorList>
            <person name="Bucka-Kolendo J."/>
            <person name="Kiousi D.E."/>
            <person name="Dekowska A."/>
            <person name="Mikolajczuk-Szczyrba A."/>
            <person name="Karadedos D.M."/>
            <person name="Michael P."/>
            <person name="Galanis A."/>
            <person name="Sokolowska B."/>
        </authorList>
    </citation>
    <scope>NUCLEOTIDE SEQUENCE [LARGE SCALE GENOMIC DNA]</scope>
    <source>
        <strain evidence="8 9">KKP 3000</strain>
    </source>
</reference>
<evidence type="ECO:0000259" key="7">
    <source>
        <dbReference type="PROSITE" id="PS50850"/>
    </source>
</evidence>
<keyword evidence="2" id="KW-0813">Transport</keyword>
<comment type="subcellular location">
    <subcellularLocation>
        <location evidence="1">Cell membrane</location>
        <topology evidence="1">Multi-pass membrane protein</topology>
    </subcellularLocation>
</comment>
<feature type="transmembrane region" description="Helical" evidence="6">
    <location>
        <begin position="282"/>
        <end position="301"/>
    </location>
</feature>
<feature type="domain" description="Major facilitator superfamily (MFS) profile" evidence="7">
    <location>
        <begin position="9"/>
        <end position="396"/>
    </location>
</feature>
<keyword evidence="5 6" id="KW-0472">Membrane</keyword>
<dbReference type="EMBL" id="JBDXSU010000001">
    <property type="protein sequence ID" value="MFB5188792.1"/>
    <property type="molecule type" value="Genomic_DNA"/>
</dbReference>
<feature type="transmembrane region" description="Helical" evidence="6">
    <location>
        <begin position="215"/>
        <end position="236"/>
    </location>
</feature>
<evidence type="ECO:0000313" key="8">
    <source>
        <dbReference type="EMBL" id="MFB5188792.1"/>
    </source>
</evidence>
<evidence type="ECO:0000313" key="9">
    <source>
        <dbReference type="Proteomes" id="UP001579974"/>
    </source>
</evidence>
<feature type="transmembrane region" description="Helical" evidence="6">
    <location>
        <begin position="47"/>
        <end position="66"/>
    </location>
</feature>
<feature type="transmembrane region" description="Helical" evidence="6">
    <location>
        <begin position="136"/>
        <end position="155"/>
    </location>
</feature>
<dbReference type="InterPro" id="IPR020846">
    <property type="entry name" value="MFS_dom"/>
</dbReference>
<dbReference type="PANTHER" id="PTHR11662">
    <property type="entry name" value="SOLUTE CARRIER FAMILY 17"/>
    <property type="match status" value="1"/>
</dbReference>
<gene>
    <name evidence="8" type="ORF">KKP3000_001225</name>
</gene>
<feature type="transmembrane region" description="Helical" evidence="6">
    <location>
        <begin position="369"/>
        <end position="390"/>
    </location>
</feature>
<dbReference type="Gene3D" id="1.20.1250.20">
    <property type="entry name" value="MFS general substrate transporter like domains"/>
    <property type="match status" value="2"/>
</dbReference>
<dbReference type="PROSITE" id="PS50850">
    <property type="entry name" value="MFS"/>
    <property type="match status" value="1"/>
</dbReference>
<evidence type="ECO:0000256" key="2">
    <source>
        <dbReference type="ARBA" id="ARBA00022448"/>
    </source>
</evidence>
<dbReference type="Proteomes" id="UP001579974">
    <property type="component" value="Unassembled WGS sequence"/>
</dbReference>
<dbReference type="PANTHER" id="PTHR11662:SF399">
    <property type="entry name" value="FI19708P1-RELATED"/>
    <property type="match status" value="1"/>
</dbReference>
<accession>A0ABV5AAY7</accession>
<dbReference type="Pfam" id="PF07690">
    <property type="entry name" value="MFS_1"/>
    <property type="match status" value="1"/>
</dbReference>
<sequence length="412" mass="44057">MDRRRLIIVTILCGLGYMVYSVDRMVMSSSVGLIAKQFHMTKGSSGLIMSSFFYGFVVLLFIGGILSDKFSGKTVLIWGLSIFSLATGATGLATGFGTMLVYRIITGLGEGLFWPAASQEITLVSTEKQRTTVMSIYWAGYPIGGFLGTWLGALIGSHYGWRPVFMVAFVLGAIVAVLYGVLVRNNGARKTGEGTAKVQITESVPIRELFRQPTVVALGVFYLLLMSGWWIVLLWAPTFMETQKHMSLTTGGTIASLMGLSGALGGILIGRYCDKGAIGRRKVVLVWISILTAVMMALMVLGLPTWLLVIVVLLLGFFGYPITPVVLSIASQVVPEGVAGSAIGFVMNVGMLAGAITPALAGFLQENMAISTVWILAALLQLISCLALLFTGKLRNAKTSDQVTGSADARAH</sequence>
<feature type="transmembrane region" description="Helical" evidence="6">
    <location>
        <begin position="161"/>
        <end position="182"/>
    </location>
</feature>
<dbReference type="SUPFAM" id="SSF103473">
    <property type="entry name" value="MFS general substrate transporter"/>
    <property type="match status" value="1"/>
</dbReference>
<dbReference type="InterPro" id="IPR050382">
    <property type="entry name" value="MFS_Na/Anion_cotransporter"/>
</dbReference>
<protein>
    <submittedName>
        <fullName evidence="8">MFS transporter</fullName>
    </submittedName>
</protein>
<name>A0ABV5AAY7_9BACL</name>
<feature type="transmembrane region" description="Helical" evidence="6">
    <location>
        <begin position="307"/>
        <end position="330"/>
    </location>
</feature>
<evidence type="ECO:0000256" key="5">
    <source>
        <dbReference type="ARBA" id="ARBA00023136"/>
    </source>
</evidence>
<dbReference type="RefSeq" id="WP_275475628.1">
    <property type="nucleotide sequence ID" value="NZ_CP162940.1"/>
</dbReference>
<feature type="transmembrane region" description="Helical" evidence="6">
    <location>
        <begin position="6"/>
        <end position="26"/>
    </location>
</feature>
<keyword evidence="9" id="KW-1185">Reference proteome</keyword>